<keyword evidence="1" id="KW-0732">Signal</keyword>
<organism evidence="3 4">
    <name type="scientific">Schinkia azotoformans LMG 9581</name>
    <dbReference type="NCBI Taxonomy" id="1131731"/>
    <lineage>
        <taxon>Bacteria</taxon>
        <taxon>Bacillati</taxon>
        <taxon>Bacillota</taxon>
        <taxon>Bacilli</taxon>
        <taxon>Bacillales</taxon>
        <taxon>Bacillaceae</taxon>
        <taxon>Calidifontibacillus/Schinkia group</taxon>
        <taxon>Schinkia</taxon>
    </lineage>
</organism>
<evidence type="ECO:0000313" key="3">
    <source>
        <dbReference type="EMBL" id="EKN64182.1"/>
    </source>
</evidence>
<evidence type="ECO:0000313" key="4">
    <source>
        <dbReference type="Proteomes" id="UP000006315"/>
    </source>
</evidence>
<feature type="chain" id="PRO_5039483739" evidence="1">
    <location>
        <begin position="37"/>
        <end position="2248"/>
    </location>
</feature>
<feature type="domain" description="Cohesin" evidence="2">
    <location>
        <begin position="751"/>
        <end position="876"/>
    </location>
</feature>
<dbReference type="EMBL" id="AJLR01000122">
    <property type="protein sequence ID" value="EKN64182.1"/>
    <property type="molecule type" value="Genomic_DNA"/>
</dbReference>
<feature type="domain" description="Cohesin" evidence="2">
    <location>
        <begin position="1270"/>
        <end position="1402"/>
    </location>
</feature>
<feature type="domain" description="Cohesin" evidence="2">
    <location>
        <begin position="1005"/>
        <end position="1115"/>
    </location>
</feature>
<evidence type="ECO:0000256" key="1">
    <source>
        <dbReference type="SAM" id="SignalP"/>
    </source>
</evidence>
<dbReference type="InterPro" id="IPR008965">
    <property type="entry name" value="CBM2/CBM3_carb-bd_dom_sf"/>
</dbReference>
<dbReference type="GO" id="GO:0000272">
    <property type="term" value="P:polysaccharide catabolic process"/>
    <property type="evidence" value="ECO:0007669"/>
    <property type="project" value="InterPro"/>
</dbReference>
<gene>
    <name evidence="3" type="ORF">BAZO_14729</name>
</gene>
<dbReference type="InterPro" id="IPR002102">
    <property type="entry name" value="Cohesin_dom"/>
</dbReference>
<reference evidence="3 4" key="1">
    <citation type="journal article" date="2012" name="Front. Microbiol.">
        <title>Redundancy and modularity in membrane-associated dissimilatory nitrate reduction in Bacillus.</title>
        <authorList>
            <person name="Heylen K."/>
            <person name="Keltjens J."/>
        </authorList>
    </citation>
    <scope>NUCLEOTIDE SEQUENCE [LARGE SCALE GENOMIC DNA]</scope>
    <source>
        <strain evidence="3 4">LMG 9581</strain>
    </source>
</reference>
<accession>K6CVC8</accession>
<dbReference type="GO" id="GO:0030246">
    <property type="term" value="F:carbohydrate binding"/>
    <property type="evidence" value="ECO:0007669"/>
    <property type="project" value="InterPro"/>
</dbReference>
<dbReference type="Gene3D" id="2.60.40.680">
    <property type="match status" value="3"/>
</dbReference>
<proteinExistence type="predicted"/>
<feature type="non-terminal residue" evidence="3">
    <location>
        <position position="2248"/>
    </location>
</feature>
<dbReference type="SUPFAM" id="SSF49384">
    <property type="entry name" value="Carbohydrate-binding domain"/>
    <property type="match status" value="3"/>
</dbReference>
<dbReference type="RefSeq" id="WP_003332358.1">
    <property type="nucleotide sequence ID" value="NZ_AJLR01000122.1"/>
</dbReference>
<dbReference type="Pfam" id="PF00963">
    <property type="entry name" value="Cohesin"/>
    <property type="match status" value="3"/>
</dbReference>
<dbReference type="Proteomes" id="UP000006315">
    <property type="component" value="Unassembled WGS sequence"/>
</dbReference>
<dbReference type="Gene3D" id="2.160.20.110">
    <property type="match status" value="2"/>
</dbReference>
<name>K6CVC8_SCHAZ</name>
<dbReference type="Gene3D" id="2.60.40.2700">
    <property type="match status" value="1"/>
</dbReference>
<comment type="caution">
    <text evidence="3">The sequence shown here is derived from an EMBL/GenBank/DDBJ whole genome shotgun (WGS) entry which is preliminary data.</text>
</comment>
<sequence length="2248" mass="238637">MNNKNISKFPLSKKGLMMILATAGAMPIAISMPSDASAGAIFSSGTGTVADPYIITTAEQLDAVRNFQSAHFKLGNNIDLSGYSAGEGWLPIDFFEGTLDGAGHKIKNLKIYRPNTQFVGLFGELGNSNLKNIYLENVDIKGWLHVGGLAGYSSGSVSHCFISGTVAGKYQFGGLVGTNEGLITSSYSAANVGLNSDAKNNFGGIVGINIGTISNSYAIGRVGGAAAADITGGIVAVNNVGTVVDSYYDQTTTGQSDTGKGIGKTTVEMKQQATYVGWDFANTWTIQEGVGYPTLRVFNNNSDQLPVASNVELTGTAEVGSTLTATYTYTDADGDLETDTTFAFYSYDSNGIYNKTLVQPASAVNTYVIKAADAGKVIKVEVIPKNEKGTGAAVSSAATGIIKMFTGTGTVDDPYLITTADQLNALNLREYSDKNFKLVNDIDLSSYSNWQPISSGFKGTLNGNDKTIRNLTITESRYQNTGLFITLQDATIKNLTIDGVNIDLENRLFQSYSVGTLAASSFSSTIENVHVTNGTVSGSRTAGFSGNGSLGGLLGYAYQTTITNATSAVSVVGDLNNSSFDDGTGGLIGVLDSGTVNKVHFTGGVTGHYNVGGLFGKVGFSSKVNNAIANGTVKGVSNVGGLIGCINDASSTLGNSYASGEVTGTYNPGGIVGYTTTYGGPDLTKKRFNNLYWNQSTTKQARGIFDPFDPTSVEYGKSIDSQTWLQELELTSDGYFALADITIGTEIPFNAYKGQEFEVPVSISNIPSNISSYDMILDFAKDKFQVISISPINTNAFSSFDNQKGLISVGWPDLTSTLNPLTGVEKQQLFTIKFKAKNEAYSGDMPIILSATQSSPIVLKNDNNKRVLANVIAGKIAISEAPSLSYSSTTFVEAAANDGSISTTPITITLTNDTFTGTDGEDFATNNKLEVENLPEGLSLSAIRTTANQLAVTLTGKATNHANSNDISNIKLSFKDTAFTNGTTSIVQNTTMDNLAIDFADGTAEIKIGEVAAFVGEEIEVPVSITKLSSDIAAYGIFIDFDKEALEVVDVSPAIQDDIGFAYNAINDEGVLRTTWVDMSGGDNPIATTQDLFKIKFKVKAGATTGEKALTISAATDEFPVPLEFTGSDLNNIIGTVTEGEVSVRKLIYSDTKFVEAEANNGTFTTPITITLENDTFVGTDGDDFTEYLDWDSTKLPAGLSISAERTSANQIEVSLIGNATNHLDVNDVTTADNLRITLKDQAFTKGNTAVVKMTTSDPLEIDFSNPTAKIAIGSITGFAGDVVEIPVSISSITSNVKSFNLNLEYDQNVLDYVTFTKKTTVSKYNIGIENDEENGKLSITGLGNTALSTLQELIAIKFKIKETASSGDTSITLDTDEDYTSEFTDSFGENVIVDVTEGTVTITTAPSLSYSGSKFYESDLNDGSISTTPITITLANDTFTGVDGEDFAATTSGKLQVTNLPANLQLHAIRTSANQLELSLSGTATKHENIHDVNNLTIAFLNSAFTNGKASIVNNAIKNDLQIDFFDPAPILTYYGDTFVETEANDGTIQRNVKDFQNPLKITLKYDTFTGNDGDNFTDKVLIEGVPDGLQAKVIRESSTSLYVTLEGEADNHSDIDDTDNLTISFPYDSAFTSGNAAKVTNSSKSGVKIDFADPRTLTYSSLIFKESEKNDGTISTTPITITIANDTFTGNSDEDFVATNKLKVTNLPDGLTAKAIRTSGTELQVTLEGAVANHLNVNDVNNLTFTFDKTAFTKGDISEVVNSTKNDLQIDFADVSGLTYLSTVFTESEIDDGSIATTAITIELSDDQFTGNDGDDFVALEKLEVSNLPDGLTAVAQRISNTVLEVKLTGKASKHLEYNNVDDLTFTFNNGAFVSGDATKVQNATKDDLKIEFIGIASLTYVPATFMEADSNDGSISTTPITITLDLDEFNGTTGEDFVASDKVNVLNVPAGLTPVATLINEKQINLQLTGNADNHGLGNNVNNIKVEFLDNAFINAPASVVQFATKDDISIEYLNNEPSITLIDSNEDQIVNADGKVILAGTATDVNAGQFLSGSIGQDILNVTATIDGKQKTTPVDALGNWELEWEGSELSEGTYTNIDIVVNDGSSTTNDSVSITYTGTILVDKVAPKINKIQKSVSQATNQYVAIAVDASDDVSGIAEKKFALGTDVDYAQATTFDGLLFNVELNGTYTVWVRDKAGNTISDTVVVTEIDPVAVTKAALEIGYATGDSVNAVTQDVTLASTG</sequence>
<dbReference type="CDD" id="cd08548">
    <property type="entry name" value="Type_I_cohesin_like"/>
    <property type="match status" value="3"/>
</dbReference>
<evidence type="ECO:0000259" key="2">
    <source>
        <dbReference type="Pfam" id="PF00963"/>
    </source>
</evidence>
<keyword evidence="4" id="KW-1185">Reference proteome</keyword>
<dbReference type="STRING" id="1131731.BAZO_14729"/>
<feature type="signal peptide" evidence="1">
    <location>
        <begin position="1"/>
        <end position="36"/>
    </location>
</feature>
<protein>
    <submittedName>
        <fullName evidence="3">Ig-like domain-containing protein</fullName>
    </submittedName>
</protein>